<feature type="compositionally biased region" description="Basic and acidic residues" evidence="2">
    <location>
        <begin position="140"/>
        <end position="150"/>
    </location>
</feature>
<feature type="compositionally biased region" description="Basic and acidic residues" evidence="2">
    <location>
        <begin position="74"/>
        <end position="101"/>
    </location>
</feature>
<feature type="region of interest" description="Disordered" evidence="2">
    <location>
        <begin position="74"/>
        <end position="102"/>
    </location>
</feature>
<evidence type="ECO:0000256" key="2">
    <source>
        <dbReference type="SAM" id="MobiDB-lite"/>
    </source>
</evidence>
<keyword evidence="1" id="KW-0175">Coiled coil</keyword>
<dbReference type="Proteomes" id="UP000078348">
    <property type="component" value="Unassembled WGS sequence"/>
</dbReference>
<reference evidence="3 4" key="1">
    <citation type="submission" date="2016-05" db="EMBL/GenBank/DDBJ databases">
        <title>Nuclear genome of Blastocystis sp. subtype 1 NandII.</title>
        <authorList>
            <person name="Gentekaki E."/>
            <person name="Curtis B."/>
            <person name="Stairs C."/>
            <person name="Eme L."/>
            <person name="Herman E."/>
            <person name="Klimes V."/>
            <person name="Arias M.C."/>
            <person name="Elias M."/>
            <person name="Hilliou F."/>
            <person name="Klute M."/>
            <person name="Malik S.-B."/>
            <person name="Pightling A."/>
            <person name="Rachubinski R."/>
            <person name="Salas D."/>
            <person name="Schlacht A."/>
            <person name="Suga H."/>
            <person name="Archibald J."/>
            <person name="Ball S.G."/>
            <person name="Clark G."/>
            <person name="Dacks J."/>
            <person name="Van Der Giezen M."/>
            <person name="Tsaousis A."/>
            <person name="Roger A."/>
        </authorList>
    </citation>
    <scope>NUCLEOTIDE SEQUENCE [LARGE SCALE GENOMIC DNA]</scope>
    <source>
        <strain evidence="4">ATCC 50177 / NandII</strain>
    </source>
</reference>
<proteinExistence type="predicted"/>
<accession>A0A196SKF5</accession>
<dbReference type="AlphaFoldDB" id="A0A196SKF5"/>
<feature type="region of interest" description="Disordered" evidence="2">
    <location>
        <begin position="131"/>
        <end position="150"/>
    </location>
</feature>
<dbReference type="EMBL" id="LXWW01000084">
    <property type="protein sequence ID" value="OAO16404.1"/>
    <property type="molecule type" value="Genomic_DNA"/>
</dbReference>
<evidence type="ECO:0000313" key="3">
    <source>
        <dbReference type="EMBL" id="OAO16404.1"/>
    </source>
</evidence>
<protein>
    <submittedName>
        <fullName evidence="3">Uncharacterized protein</fullName>
    </submittedName>
</protein>
<evidence type="ECO:0000313" key="4">
    <source>
        <dbReference type="Proteomes" id="UP000078348"/>
    </source>
</evidence>
<comment type="caution">
    <text evidence="3">The sequence shown here is derived from an EMBL/GenBank/DDBJ whole genome shotgun (WGS) entry which is preliminary data.</text>
</comment>
<organism evidence="3 4">
    <name type="scientific">Blastocystis sp. subtype 1 (strain ATCC 50177 / NandII)</name>
    <dbReference type="NCBI Taxonomy" id="478820"/>
    <lineage>
        <taxon>Eukaryota</taxon>
        <taxon>Sar</taxon>
        <taxon>Stramenopiles</taxon>
        <taxon>Bigyra</taxon>
        <taxon>Opalozoa</taxon>
        <taxon>Opalinata</taxon>
        <taxon>Blastocystidae</taxon>
        <taxon>Blastocystis</taxon>
    </lineage>
</organism>
<evidence type="ECO:0000256" key="1">
    <source>
        <dbReference type="SAM" id="Coils"/>
    </source>
</evidence>
<keyword evidence="4" id="KW-1185">Reference proteome</keyword>
<sequence length="436" mass="50352">MDSLMDIEDEMVDYNLAIQANHIECLLHEIDELRDENEKLRENAGVQNSLLSSSQELQELQRVVESLRERVDTLESEKEQVSAELDKTNKDLEEERRRGDDIQFQSSQQIKTLGDENSKLKQEVASLRARALAVEQQQSSERKNPETDSLLREAQMENARLKESLKELQIRYDKLAELQAQALQPSSPSHEATSSFPSLFDMRDIKSMSVEELRYHLQSDHNQLDVTTGYLHDLDQEIDNELEKHVDPKDLPPSTVSTHNKLRQLVRALESPAVPALQSSALSSENAYLRECVEMADRYLSRLVGDVSIGESDAKQRLRDRFEVVCRRSAKLMSEYQLLQTHAEQLRSETTHENADTRRVLQGVQLLAEHMHVIKPRSSPSRKDLEEAIRRMDGIVLTQMPVVASKLKEYKMRLEEERAMRKRLETRIRELQVSVF</sequence>
<name>A0A196SKF5_BLAHN</name>
<gene>
    <name evidence="3" type="ORF">AV274_1877</name>
</gene>
<feature type="coiled-coil region" evidence="1">
    <location>
        <begin position="407"/>
        <end position="434"/>
    </location>
</feature>